<gene>
    <name evidence="1" type="ORF">KM295_13995</name>
</gene>
<organism evidence="1 2">
    <name type="scientific">Natronomonas aquatica</name>
    <dbReference type="NCBI Taxonomy" id="2841590"/>
    <lineage>
        <taxon>Archaea</taxon>
        <taxon>Methanobacteriati</taxon>
        <taxon>Methanobacteriota</taxon>
        <taxon>Stenosarchaea group</taxon>
        <taxon>Halobacteria</taxon>
        <taxon>Halobacteriales</taxon>
        <taxon>Natronomonadaceae</taxon>
        <taxon>Natronomonas</taxon>
    </lineage>
</organism>
<reference evidence="1" key="1">
    <citation type="journal article" date="2023" name="Front. Microbiol.">
        <title>Genomic-based phylogenetic and metabolic analyses of the genus Natronomonas, and description of Natronomonas aquatica sp. nov.</title>
        <authorList>
            <person name="Garcia-Roldan A."/>
            <person name="Duran-Viseras A."/>
            <person name="de la Haba R.R."/>
            <person name="Corral P."/>
            <person name="Sanchez-Porro C."/>
            <person name="Ventosa A."/>
        </authorList>
    </citation>
    <scope>NUCLEOTIDE SEQUENCE</scope>
    <source>
        <strain evidence="1">F2-12</strain>
    </source>
</reference>
<comment type="caution">
    <text evidence="1">The sequence shown here is derived from an EMBL/GenBank/DDBJ whole genome shotgun (WGS) entry which is preliminary data.</text>
</comment>
<evidence type="ECO:0000313" key="1">
    <source>
        <dbReference type="EMBL" id="MCQ4334566.1"/>
    </source>
</evidence>
<proteinExistence type="predicted"/>
<sequence length="59" mass="6818">MRTEDEIRERIAELESQYDDYDPPSSEFEDTAEVAVLRAIEELEWVLEEYDGAAGFTTS</sequence>
<keyword evidence="2" id="KW-1185">Reference proteome</keyword>
<dbReference type="EMBL" id="JAHLKM010000029">
    <property type="protein sequence ID" value="MCQ4334566.1"/>
    <property type="molecule type" value="Genomic_DNA"/>
</dbReference>
<dbReference type="RefSeq" id="WP_256030621.1">
    <property type="nucleotide sequence ID" value="NZ_JAHLKM010000029.1"/>
</dbReference>
<name>A0A9R1CVY6_9EURY</name>
<dbReference type="AlphaFoldDB" id="A0A9R1CVY6"/>
<accession>A0A9R1CVY6</accession>
<protein>
    <submittedName>
        <fullName evidence="1">Uncharacterized protein</fullName>
    </submittedName>
</protein>
<evidence type="ECO:0000313" key="2">
    <source>
        <dbReference type="Proteomes" id="UP001139494"/>
    </source>
</evidence>
<dbReference type="Proteomes" id="UP001139494">
    <property type="component" value="Unassembled WGS sequence"/>
</dbReference>